<dbReference type="EMBL" id="CM004468">
    <property type="protein sequence ID" value="OCT94204.1"/>
    <property type="molecule type" value="Genomic_DNA"/>
</dbReference>
<proteinExistence type="predicted"/>
<accession>A0A974HXQ5</accession>
<evidence type="ECO:0000313" key="1">
    <source>
        <dbReference type="EMBL" id="OCT94204.1"/>
    </source>
</evidence>
<protein>
    <submittedName>
        <fullName evidence="1">Uncharacterized protein</fullName>
    </submittedName>
</protein>
<dbReference type="Proteomes" id="UP000694892">
    <property type="component" value="Chromosome 2L"/>
</dbReference>
<dbReference type="AlphaFoldDB" id="A0A974HXQ5"/>
<name>A0A974HXQ5_XENLA</name>
<evidence type="ECO:0000313" key="2">
    <source>
        <dbReference type="Proteomes" id="UP000694892"/>
    </source>
</evidence>
<sequence>MRHHLTQQLSATDQQPPLTSLYRAIPLWLRSLNYPSQHPLAARMSSGITRDPVQSQMELNVPHPEPLQLTHLSQNPQSYCTSHSNQRGCQTHCPPESVNGSTLLSPRLSVVLLGSVVPQIVGSLLAHS</sequence>
<gene>
    <name evidence="1" type="ORF">XELAEV_18011872mg</name>
</gene>
<organism evidence="1 2">
    <name type="scientific">Xenopus laevis</name>
    <name type="common">African clawed frog</name>
    <dbReference type="NCBI Taxonomy" id="8355"/>
    <lineage>
        <taxon>Eukaryota</taxon>
        <taxon>Metazoa</taxon>
        <taxon>Chordata</taxon>
        <taxon>Craniata</taxon>
        <taxon>Vertebrata</taxon>
        <taxon>Euteleostomi</taxon>
        <taxon>Amphibia</taxon>
        <taxon>Batrachia</taxon>
        <taxon>Anura</taxon>
        <taxon>Pipoidea</taxon>
        <taxon>Pipidae</taxon>
        <taxon>Xenopodinae</taxon>
        <taxon>Xenopus</taxon>
        <taxon>Xenopus</taxon>
    </lineage>
</organism>
<reference evidence="2" key="1">
    <citation type="journal article" date="2016" name="Nature">
        <title>Genome evolution in the allotetraploid frog Xenopus laevis.</title>
        <authorList>
            <person name="Session A.M."/>
            <person name="Uno Y."/>
            <person name="Kwon T."/>
            <person name="Chapman J.A."/>
            <person name="Toyoda A."/>
            <person name="Takahashi S."/>
            <person name="Fukui A."/>
            <person name="Hikosaka A."/>
            <person name="Suzuki A."/>
            <person name="Kondo M."/>
            <person name="van Heeringen S.J."/>
            <person name="Quigley I."/>
            <person name="Heinz S."/>
            <person name="Ogino H."/>
            <person name="Ochi H."/>
            <person name="Hellsten U."/>
            <person name="Lyons J.B."/>
            <person name="Simakov O."/>
            <person name="Putnam N."/>
            <person name="Stites J."/>
            <person name="Kuroki Y."/>
            <person name="Tanaka T."/>
            <person name="Michiue T."/>
            <person name="Watanabe M."/>
            <person name="Bogdanovic O."/>
            <person name="Lister R."/>
            <person name="Georgiou G."/>
            <person name="Paranjpe S.S."/>
            <person name="van Kruijsbergen I."/>
            <person name="Shu S."/>
            <person name="Carlson J."/>
            <person name="Kinoshita T."/>
            <person name="Ohta Y."/>
            <person name="Mawaribuchi S."/>
            <person name="Jenkins J."/>
            <person name="Grimwood J."/>
            <person name="Schmutz J."/>
            <person name="Mitros T."/>
            <person name="Mozaffari S.V."/>
            <person name="Suzuki Y."/>
            <person name="Haramoto Y."/>
            <person name="Yamamoto T.S."/>
            <person name="Takagi C."/>
            <person name="Heald R."/>
            <person name="Miller K."/>
            <person name="Haudenschild C."/>
            <person name="Kitzman J."/>
            <person name="Nakayama T."/>
            <person name="Izutsu Y."/>
            <person name="Robert J."/>
            <person name="Fortriede J."/>
            <person name="Burns K."/>
            <person name="Lotay V."/>
            <person name="Karimi K."/>
            <person name="Yasuoka Y."/>
            <person name="Dichmann D.S."/>
            <person name="Flajnik M.F."/>
            <person name="Houston D.W."/>
            <person name="Shendure J."/>
            <person name="DuPasquier L."/>
            <person name="Vize P.D."/>
            <person name="Zorn A.M."/>
            <person name="Ito M."/>
            <person name="Marcotte E.M."/>
            <person name="Wallingford J.B."/>
            <person name="Ito Y."/>
            <person name="Asashima M."/>
            <person name="Ueno N."/>
            <person name="Matsuda Y."/>
            <person name="Veenstra G.J."/>
            <person name="Fujiyama A."/>
            <person name="Harland R.M."/>
            <person name="Taira M."/>
            <person name="Rokhsar D.S."/>
        </authorList>
    </citation>
    <scope>NUCLEOTIDE SEQUENCE [LARGE SCALE GENOMIC DNA]</scope>
    <source>
        <strain evidence="2">J</strain>
    </source>
</reference>